<dbReference type="InterPro" id="IPR000210">
    <property type="entry name" value="BTB/POZ_dom"/>
</dbReference>
<dbReference type="SUPFAM" id="SSF54695">
    <property type="entry name" value="POZ domain"/>
    <property type="match status" value="1"/>
</dbReference>
<dbReference type="Pfam" id="PF00651">
    <property type="entry name" value="BTB"/>
    <property type="match status" value="1"/>
</dbReference>
<dbReference type="PANTHER" id="PTHR23110:SF99">
    <property type="entry name" value="BROAD-COMPLEX CORE PROTEIN ISOFORM 6"/>
    <property type="match status" value="1"/>
</dbReference>
<dbReference type="Proteomes" id="UP000504618">
    <property type="component" value="Unplaced"/>
</dbReference>
<name>A0A6J1QSP8_9HYME</name>
<gene>
    <name evidence="9" type="primary">LOC112463344</name>
</gene>
<keyword evidence="8" id="KW-1185">Reference proteome</keyword>
<feature type="domain" description="BTB" evidence="7">
    <location>
        <begin position="35"/>
        <end position="100"/>
    </location>
</feature>
<keyword evidence="4" id="KW-0862">Zinc</keyword>
<evidence type="ECO:0000313" key="8">
    <source>
        <dbReference type="Proteomes" id="UP000504618"/>
    </source>
</evidence>
<dbReference type="Gene3D" id="2.20.25.240">
    <property type="match status" value="1"/>
</dbReference>
<dbReference type="GO" id="GO:0006357">
    <property type="term" value="P:regulation of transcription by RNA polymerase II"/>
    <property type="evidence" value="ECO:0007669"/>
    <property type="project" value="TreeGrafter"/>
</dbReference>
<evidence type="ECO:0000256" key="3">
    <source>
        <dbReference type="ARBA" id="ARBA00022771"/>
    </source>
</evidence>
<evidence type="ECO:0000256" key="1">
    <source>
        <dbReference type="ARBA" id="ARBA00004123"/>
    </source>
</evidence>
<evidence type="ECO:0000259" key="7">
    <source>
        <dbReference type="PROSITE" id="PS50097"/>
    </source>
</evidence>
<dbReference type="Gene3D" id="3.30.710.10">
    <property type="entry name" value="Potassium Channel Kv1.1, Chain A"/>
    <property type="match status" value="1"/>
</dbReference>
<evidence type="ECO:0000313" key="9">
    <source>
        <dbReference type="RefSeq" id="XP_024885477.1"/>
    </source>
</evidence>
<dbReference type="GO" id="GO:0005634">
    <property type="term" value="C:nucleus"/>
    <property type="evidence" value="ECO:0007669"/>
    <property type="project" value="UniProtKB-SubCell"/>
</dbReference>
<evidence type="ECO:0000256" key="6">
    <source>
        <dbReference type="SAM" id="MobiDB-lite"/>
    </source>
</evidence>
<sequence>MATIFSSSEVSLRWNNFSSNLTSGFFSHLSENDLVDVTIAVEGRLLAAHKLVLSVCSPYFKNIFKENPCQHPVIILKDVKYEEITSLLKFMYQGEVNVKQDDLPTLLKVAKMLQISGLVGCEEQIIPMLNDYVNISHPHDSKDITALSDGPSEQGSVSKVSDKSAHSHRIAKRNTRTRKKRMAEDDYDSVKKLRNESNVDKDDDICLLSDTNERDTNDSNSEKDIRHNETTEAINNSEEIIELSNEQNLERNSLLQSAVEPVIYRLSARGKPQLVHEGYVYNMTSRTKANNSSHYRCAMQHRGCRGKCSVIAETFMPTGVHQHNHPPSYQSEYDYRMKKGLDTDNV</sequence>
<reference evidence="9" key="1">
    <citation type="submission" date="2025-08" db="UniProtKB">
        <authorList>
            <consortium name="RefSeq"/>
        </authorList>
    </citation>
    <scope>IDENTIFICATION</scope>
    <source>
        <tissue evidence="9">Whole body</tissue>
    </source>
</reference>
<dbReference type="PANTHER" id="PTHR23110">
    <property type="entry name" value="BTB DOMAIN TRANSCRIPTION FACTOR"/>
    <property type="match status" value="1"/>
</dbReference>
<evidence type="ECO:0000256" key="4">
    <source>
        <dbReference type="ARBA" id="ARBA00022833"/>
    </source>
</evidence>
<dbReference type="InterPro" id="IPR011333">
    <property type="entry name" value="SKP1/BTB/POZ_sf"/>
</dbReference>
<dbReference type="OrthoDB" id="2311693at2759"/>
<accession>A0A6J1QSP8</accession>
<dbReference type="SMART" id="SM00225">
    <property type="entry name" value="BTB"/>
    <property type="match status" value="1"/>
</dbReference>
<keyword evidence="5" id="KW-0539">Nucleus</keyword>
<dbReference type="GeneID" id="112463344"/>
<organism evidence="8 9">
    <name type="scientific">Temnothorax curvispinosus</name>
    <dbReference type="NCBI Taxonomy" id="300111"/>
    <lineage>
        <taxon>Eukaryota</taxon>
        <taxon>Metazoa</taxon>
        <taxon>Ecdysozoa</taxon>
        <taxon>Arthropoda</taxon>
        <taxon>Hexapoda</taxon>
        <taxon>Insecta</taxon>
        <taxon>Pterygota</taxon>
        <taxon>Neoptera</taxon>
        <taxon>Endopterygota</taxon>
        <taxon>Hymenoptera</taxon>
        <taxon>Apocrita</taxon>
        <taxon>Aculeata</taxon>
        <taxon>Formicoidea</taxon>
        <taxon>Formicidae</taxon>
        <taxon>Myrmicinae</taxon>
        <taxon>Temnothorax</taxon>
    </lineage>
</organism>
<proteinExistence type="predicted"/>
<evidence type="ECO:0000256" key="2">
    <source>
        <dbReference type="ARBA" id="ARBA00022723"/>
    </source>
</evidence>
<keyword evidence="2" id="KW-0479">Metal-binding</keyword>
<feature type="compositionally biased region" description="Basic residues" evidence="6">
    <location>
        <begin position="166"/>
        <end position="181"/>
    </location>
</feature>
<keyword evidence="3" id="KW-0863">Zinc-finger</keyword>
<dbReference type="InterPro" id="IPR007588">
    <property type="entry name" value="Znf_FLYWCH"/>
</dbReference>
<dbReference type="PROSITE" id="PS50097">
    <property type="entry name" value="BTB"/>
    <property type="match status" value="1"/>
</dbReference>
<comment type="subcellular location">
    <subcellularLocation>
        <location evidence="1">Nucleus</location>
    </subcellularLocation>
</comment>
<feature type="region of interest" description="Disordered" evidence="6">
    <location>
        <begin position="143"/>
        <end position="189"/>
    </location>
</feature>
<dbReference type="AlphaFoldDB" id="A0A6J1QSP8"/>
<dbReference type="RefSeq" id="XP_024885477.1">
    <property type="nucleotide sequence ID" value="XM_025029709.1"/>
</dbReference>
<dbReference type="InterPro" id="IPR051095">
    <property type="entry name" value="Dros_DevTransReg"/>
</dbReference>
<dbReference type="GO" id="GO:0008270">
    <property type="term" value="F:zinc ion binding"/>
    <property type="evidence" value="ECO:0007669"/>
    <property type="project" value="UniProtKB-KW"/>
</dbReference>
<evidence type="ECO:0000256" key="5">
    <source>
        <dbReference type="ARBA" id="ARBA00023242"/>
    </source>
</evidence>
<dbReference type="Pfam" id="PF04500">
    <property type="entry name" value="FLYWCH"/>
    <property type="match status" value="1"/>
</dbReference>
<dbReference type="CDD" id="cd18315">
    <property type="entry name" value="BTB_POZ_BAB-like"/>
    <property type="match status" value="1"/>
</dbReference>
<protein>
    <submittedName>
        <fullName evidence="9">Protein abrupt-like</fullName>
    </submittedName>
</protein>